<sequence>MISERTRLVIEQSRRIFELHRQEWVATHSGQFVAIEPDSGEWFFAESFDSAVRAARTKYPDRLCHTLRIGHEAVFFIGQMGS</sequence>
<proteinExistence type="predicted"/>
<evidence type="ECO:0000313" key="2">
    <source>
        <dbReference type="Proteomes" id="UP000094828"/>
    </source>
</evidence>
<accession>A0A1C3EKD0</accession>
<dbReference type="RefSeq" id="WP_068846833.1">
    <property type="nucleotide sequence ID" value="NZ_LYDR01000050.1"/>
</dbReference>
<gene>
    <name evidence="1" type="ORF">A6X21_18385</name>
</gene>
<name>A0A1C3EKD0_9PLAN</name>
<dbReference type="OrthoDB" id="284592at2"/>
<keyword evidence="2" id="KW-1185">Reference proteome</keyword>
<evidence type="ECO:0008006" key="3">
    <source>
        <dbReference type="Google" id="ProtNLM"/>
    </source>
</evidence>
<organism evidence="1 2">
    <name type="scientific">Planctopirus hydrillae</name>
    <dbReference type="NCBI Taxonomy" id="1841610"/>
    <lineage>
        <taxon>Bacteria</taxon>
        <taxon>Pseudomonadati</taxon>
        <taxon>Planctomycetota</taxon>
        <taxon>Planctomycetia</taxon>
        <taxon>Planctomycetales</taxon>
        <taxon>Planctomycetaceae</taxon>
        <taxon>Planctopirus</taxon>
    </lineage>
</organism>
<dbReference type="AlphaFoldDB" id="A0A1C3EKD0"/>
<reference evidence="1 2" key="1">
    <citation type="submission" date="2016-05" db="EMBL/GenBank/DDBJ databases">
        <title>Genomic and physiological characterization of Planctopirus sp. isolated from fresh water lake.</title>
        <authorList>
            <person name="Subhash Y."/>
            <person name="Ramana C."/>
        </authorList>
    </citation>
    <scope>NUCLEOTIDE SEQUENCE [LARGE SCALE GENOMIC DNA]</scope>
    <source>
        <strain evidence="1 2">JC280</strain>
    </source>
</reference>
<dbReference type="STRING" id="1841610.A6X21_18385"/>
<comment type="caution">
    <text evidence="1">The sequence shown here is derived from an EMBL/GenBank/DDBJ whole genome shotgun (WGS) entry which is preliminary data.</text>
</comment>
<protein>
    <recommendedName>
        <fullName evidence="3">DUF5678 domain-containing protein</fullName>
    </recommendedName>
</protein>
<dbReference type="Proteomes" id="UP000094828">
    <property type="component" value="Unassembled WGS sequence"/>
</dbReference>
<evidence type="ECO:0000313" key="1">
    <source>
        <dbReference type="EMBL" id="ODA33696.1"/>
    </source>
</evidence>
<dbReference type="EMBL" id="LYDR01000050">
    <property type="protein sequence ID" value="ODA33696.1"/>
    <property type="molecule type" value="Genomic_DNA"/>
</dbReference>